<dbReference type="OrthoDB" id="422427at2759"/>
<proteinExistence type="inferred from homology"/>
<keyword evidence="5" id="KW-0736">Signalosome</keyword>
<evidence type="ECO:0000259" key="7">
    <source>
        <dbReference type="PROSITE" id="PS50250"/>
    </source>
</evidence>
<dbReference type="InterPro" id="IPR036390">
    <property type="entry name" value="WH_DNA-bd_sf"/>
</dbReference>
<evidence type="ECO:0000256" key="2">
    <source>
        <dbReference type="ARBA" id="ARBA00004496"/>
    </source>
</evidence>
<evidence type="ECO:0000256" key="4">
    <source>
        <dbReference type="ARBA" id="ARBA00022490"/>
    </source>
</evidence>
<evidence type="ECO:0000256" key="1">
    <source>
        <dbReference type="ARBA" id="ARBA00004123"/>
    </source>
</evidence>
<keyword evidence="9" id="KW-1185">Reference proteome</keyword>
<dbReference type="Proteomes" id="UP000078544">
    <property type="component" value="Unassembled WGS sequence"/>
</dbReference>
<comment type="similarity">
    <text evidence="3">Belongs to the CSN1 family.</text>
</comment>
<dbReference type="PROSITE" id="PS50250">
    <property type="entry name" value="PCI"/>
    <property type="match status" value="1"/>
</dbReference>
<evidence type="ECO:0000256" key="6">
    <source>
        <dbReference type="ARBA" id="ARBA00023242"/>
    </source>
</evidence>
<dbReference type="GO" id="GO:0005737">
    <property type="term" value="C:cytoplasm"/>
    <property type="evidence" value="ECO:0007669"/>
    <property type="project" value="UniProtKB-SubCell"/>
</dbReference>
<evidence type="ECO:0000256" key="3">
    <source>
        <dbReference type="ARBA" id="ARBA00008793"/>
    </source>
</evidence>
<accession>A0A168AG48</accession>
<dbReference type="SMART" id="SM00088">
    <property type="entry name" value="PINT"/>
    <property type="match status" value="1"/>
</dbReference>
<dbReference type="EMBL" id="AZGY01000012">
    <property type="protein sequence ID" value="KZZ93887.1"/>
    <property type="molecule type" value="Genomic_DNA"/>
</dbReference>
<dbReference type="STRING" id="1081109.A0A168AG48"/>
<keyword evidence="4" id="KW-0963">Cytoplasm</keyword>
<feature type="domain" description="PCI" evidence="7">
    <location>
        <begin position="236"/>
        <end position="396"/>
    </location>
</feature>
<dbReference type="Pfam" id="PF10602">
    <property type="entry name" value="RPN7"/>
    <property type="match status" value="1"/>
</dbReference>
<dbReference type="AlphaFoldDB" id="A0A168AG48"/>
<evidence type="ECO:0000313" key="9">
    <source>
        <dbReference type="Proteomes" id="UP000078544"/>
    </source>
</evidence>
<dbReference type="InterPro" id="IPR045135">
    <property type="entry name" value="Rpn7_N"/>
</dbReference>
<organism evidence="8 9">
    <name type="scientific">Moelleriella libera RCEF 2490</name>
    <dbReference type="NCBI Taxonomy" id="1081109"/>
    <lineage>
        <taxon>Eukaryota</taxon>
        <taxon>Fungi</taxon>
        <taxon>Dikarya</taxon>
        <taxon>Ascomycota</taxon>
        <taxon>Pezizomycotina</taxon>
        <taxon>Sordariomycetes</taxon>
        <taxon>Hypocreomycetidae</taxon>
        <taxon>Hypocreales</taxon>
        <taxon>Clavicipitaceae</taxon>
        <taxon>Moelleriella</taxon>
    </lineage>
</organism>
<gene>
    <name evidence="8" type="ORF">AAL_05603</name>
</gene>
<evidence type="ECO:0000313" key="8">
    <source>
        <dbReference type="EMBL" id="KZZ93887.1"/>
    </source>
</evidence>
<dbReference type="GO" id="GO:0008180">
    <property type="term" value="C:COP9 signalosome"/>
    <property type="evidence" value="ECO:0007669"/>
    <property type="project" value="UniProtKB-KW"/>
</dbReference>
<dbReference type="GO" id="GO:0000502">
    <property type="term" value="C:proteasome complex"/>
    <property type="evidence" value="ECO:0007669"/>
    <property type="project" value="UniProtKB-KW"/>
</dbReference>
<comment type="caution">
    <text evidence="8">The sequence shown here is derived from an EMBL/GenBank/DDBJ whole genome shotgun (WGS) entry which is preliminary data.</text>
</comment>
<dbReference type="Pfam" id="PF01399">
    <property type="entry name" value="PCI"/>
    <property type="match status" value="1"/>
</dbReference>
<dbReference type="Gene3D" id="1.25.40.570">
    <property type="match status" value="1"/>
</dbReference>
<keyword evidence="8" id="KW-0647">Proteasome</keyword>
<dbReference type="InterPro" id="IPR019585">
    <property type="entry name" value="Rpn7/CSN1"/>
</dbReference>
<keyword evidence="6" id="KW-0539">Nucleus</keyword>
<name>A0A168AG48_9HYPO</name>
<dbReference type="PANTHER" id="PTHR14145">
    <property type="entry name" value="26S PROTESOME SUBUNIT 6"/>
    <property type="match status" value="1"/>
</dbReference>
<dbReference type="SUPFAM" id="SSF46785">
    <property type="entry name" value="Winged helix' DNA-binding domain"/>
    <property type="match status" value="1"/>
</dbReference>
<dbReference type="InterPro" id="IPR000717">
    <property type="entry name" value="PCI_dom"/>
</dbReference>
<dbReference type="PANTHER" id="PTHR14145:SF2">
    <property type="entry name" value="COP9 SIGNALOSOME COMPLEX SUBUNIT 1"/>
    <property type="match status" value="1"/>
</dbReference>
<comment type="subcellular location">
    <subcellularLocation>
        <location evidence="2">Cytoplasm</location>
    </subcellularLocation>
    <subcellularLocation>
        <location evidence="1">Nucleus</location>
    </subcellularLocation>
</comment>
<sequence>MAVSNDVLAFMAKMSSSGGIIVQDQPKIDLELYVQNYAGRTRFDRLLLIGKSSVPLCVDALKGAVHEAKSGRDVSQYLAAWECLRLAAPNEPESQKDDAWIERIEAENKAETTRLESELKGYKNNLIKESIRMGHEDLGKHFENIGKLKEACDAYAKMRQDVSTSKHIADCAMHLALVSLYRKDYSMLLNNVGKMISARSGGEQDGKLQVYTRIASGIGLLEHCRYDEAAKAFLRIDFNIASSEYNHIASPNDIALYGGLLALATIDRKELQKEVLENPKFRTFLEHEPHIRKAISQFVNGRYSSCLAILEASRPDCLLDIYLQKHVPKIFSKIRSKCIVQYFIPFSCVTLESLDAAFAQPGSSLETELIGMIRQGALQARIDAKNKLLVAVRPDTRVAMQKEALRLAERYEREAKEKLRRMSLISAGLDAIGAKPPGTGAASASHFDEAWYDDDNGMVSSQGEVEISG</sequence>
<evidence type="ECO:0000256" key="5">
    <source>
        <dbReference type="ARBA" id="ARBA00022790"/>
    </source>
</evidence>
<reference evidence="8 9" key="1">
    <citation type="journal article" date="2016" name="Genome Biol. Evol.">
        <title>Divergent and convergent evolution of fungal pathogenicity.</title>
        <authorList>
            <person name="Shang Y."/>
            <person name="Xiao G."/>
            <person name="Zheng P."/>
            <person name="Cen K."/>
            <person name="Zhan S."/>
            <person name="Wang C."/>
        </authorList>
    </citation>
    <scope>NUCLEOTIDE SEQUENCE [LARGE SCALE GENOMIC DNA]</scope>
    <source>
        <strain evidence="8 9">RCEF 2490</strain>
    </source>
</reference>
<protein>
    <submittedName>
        <fullName evidence="8">26S proteasome, regulatory subunit Rpn7</fullName>
    </submittedName>
</protein>